<keyword evidence="3" id="KW-1185">Reference proteome</keyword>
<evidence type="ECO:0000313" key="2">
    <source>
        <dbReference type="EMBL" id="KAK0709062.1"/>
    </source>
</evidence>
<keyword evidence="1" id="KW-1133">Transmembrane helix</keyword>
<gene>
    <name evidence="2" type="ORF">B0T26DRAFT_392993</name>
</gene>
<keyword evidence="1" id="KW-0472">Membrane</keyword>
<keyword evidence="1" id="KW-0812">Transmembrane</keyword>
<sequence>MDVHVLTIMNMPYCALVLFSLFSSYGVLYREGEGLPWVLGSRSCSPCRSFLSFRICLVSDASFLIRLPGSALPVCDSVSVLQRHLPPTTGGRFGSGLGSGSPAACRRVFVNGWIFSRIRVRKAPPC</sequence>
<feature type="transmembrane region" description="Helical" evidence="1">
    <location>
        <begin position="6"/>
        <end position="28"/>
    </location>
</feature>
<dbReference type="Proteomes" id="UP001172101">
    <property type="component" value="Unassembled WGS sequence"/>
</dbReference>
<accession>A0AA40A4F3</accession>
<organism evidence="2 3">
    <name type="scientific">Lasiosphaeria miniovina</name>
    <dbReference type="NCBI Taxonomy" id="1954250"/>
    <lineage>
        <taxon>Eukaryota</taxon>
        <taxon>Fungi</taxon>
        <taxon>Dikarya</taxon>
        <taxon>Ascomycota</taxon>
        <taxon>Pezizomycotina</taxon>
        <taxon>Sordariomycetes</taxon>
        <taxon>Sordariomycetidae</taxon>
        <taxon>Sordariales</taxon>
        <taxon>Lasiosphaeriaceae</taxon>
        <taxon>Lasiosphaeria</taxon>
    </lineage>
</organism>
<protein>
    <submittedName>
        <fullName evidence="2">Uncharacterized protein</fullName>
    </submittedName>
</protein>
<comment type="caution">
    <text evidence="2">The sequence shown here is derived from an EMBL/GenBank/DDBJ whole genome shotgun (WGS) entry which is preliminary data.</text>
</comment>
<evidence type="ECO:0000313" key="3">
    <source>
        <dbReference type="Proteomes" id="UP001172101"/>
    </source>
</evidence>
<evidence type="ECO:0000256" key="1">
    <source>
        <dbReference type="SAM" id="Phobius"/>
    </source>
</evidence>
<proteinExistence type="predicted"/>
<dbReference type="RefSeq" id="XP_060292366.1">
    <property type="nucleotide sequence ID" value="XM_060434765.1"/>
</dbReference>
<reference evidence="2" key="1">
    <citation type="submission" date="2023-06" db="EMBL/GenBank/DDBJ databases">
        <title>Genome-scale phylogeny and comparative genomics of the fungal order Sordariales.</title>
        <authorList>
            <consortium name="Lawrence Berkeley National Laboratory"/>
            <person name="Hensen N."/>
            <person name="Bonometti L."/>
            <person name="Westerberg I."/>
            <person name="Brannstrom I.O."/>
            <person name="Guillou S."/>
            <person name="Cros-Aarteil S."/>
            <person name="Calhoun S."/>
            <person name="Haridas S."/>
            <person name="Kuo A."/>
            <person name="Mondo S."/>
            <person name="Pangilinan J."/>
            <person name="Riley R."/>
            <person name="LaButti K."/>
            <person name="Andreopoulos B."/>
            <person name="Lipzen A."/>
            <person name="Chen C."/>
            <person name="Yanf M."/>
            <person name="Daum C."/>
            <person name="Ng V."/>
            <person name="Clum A."/>
            <person name="Steindorff A."/>
            <person name="Ohm R."/>
            <person name="Martin F."/>
            <person name="Silar P."/>
            <person name="Natvig D."/>
            <person name="Lalanne C."/>
            <person name="Gautier V."/>
            <person name="Ament-velasquez S.L."/>
            <person name="Kruys A."/>
            <person name="Hutchinson M.I."/>
            <person name="Powell A.J."/>
            <person name="Barry K."/>
            <person name="Miller A.N."/>
            <person name="Grigoriev I.V."/>
            <person name="Debuchy R."/>
            <person name="Gladieux P."/>
            <person name="Thoren M.H."/>
            <person name="Johannesson H."/>
        </authorList>
    </citation>
    <scope>NUCLEOTIDE SEQUENCE</scope>
    <source>
        <strain evidence="2">SMH2392-1A</strain>
    </source>
</reference>
<name>A0AA40A4F3_9PEZI</name>
<dbReference type="EMBL" id="JAUIRO010000006">
    <property type="protein sequence ID" value="KAK0709062.1"/>
    <property type="molecule type" value="Genomic_DNA"/>
</dbReference>
<dbReference type="AlphaFoldDB" id="A0AA40A4F3"/>
<dbReference type="GeneID" id="85318035"/>